<dbReference type="AlphaFoldDB" id="A0A845EXP5"/>
<dbReference type="EMBL" id="WMEY01000002">
    <property type="protein sequence ID" value="MYL63307.1"/>
    <property type="molecule type" value="Genomic_DNA"/>
</dbReference>
<dbReference type="InterPro" id="IPR050768">
    <property type="entry name" value="UPF0353/GerABKA_families"/>
</dbReference>
<protein>
    <submittedName>
        <fullName evidence="4">Spore germination protein</fullName>
    </submittedName>
</protein>
<accession>A0A845EXP5</accession>
<dbReference type="Pfam" id="PF03323">
    <property type="entry name" value="GerA"/>
    <property type="match status" value="1"/>
</dbReference>
<evidence type="ECO:0000256" key="1">
    <source>
        <dbReference type="ARBA" id="ARBA00005278"/>
    </source>
</evidence>
<feature type="transmembrane region" description="Helical" evidence="3">
    <location>
        <begin position="293"/>
        <end position="314"/>
    </location>
</feature>
<dbReference type="GO" id="GO:0009847">
    <property type="term" value="P:spore germination"/>
    <property type="evidence" value="ECO:0007669"/>
    <property type="project" value="UniProtKB-UniRule"/>
</dbReference>
<dbReference type="Proteomes" id="UP000447833">
    <property type="component" value="Unassembled WGS sequence"/>
</dbReference>
<comment type="caution">
    <text evidence="4">The sequence shown here is derived from an EMBL/GenBank/DDBJ whole genome shotgun (WGS) entry which is preliminary data.</text>
</comment>
<keyword evidence="3" id="KW-1133">Transmembrane helix</keyword>
<dbReference type="GO" id="GO:0005886">
    <property type="term" value="C:plasma membrane"/>
    <property type="evidence" value="ECO:0007669"/>
    <property type="project" value="UniProtKB-SubCell"/>
</dbReference>
<reference evidence="4 5" key="1">
    <citation type="submission" date="2019-11" db="EMBL/GenBank/DDBJ databases">
        <title>Genome sequences of 17 halophilic strains isolated from different environments.</title>
        <authorList>
            <person name="Furrow R.E."/>
        </authorList>
    </citation>
    <scope>NUCLEOTIDE SEQUENCE [LARGE SCALE GENOMIC DNA]</scope>
    <source>
        <strain evidence="4 5">22506_14_FS</strain>
    </source>
</reference>
<feature type="transmembrane region" description="Helical" evidence="3">
    <location>
        <begin position="416"/>
        <end position="443"/>
    </location>
</feature>
<comment type="similarity">
    <text evidence="1">Belongs to the GerABKA family.</text>
</comment>
<dbReference type="RefSeq" id="WP_160918936.1">
    <property type="nucleotide sequence ID" value="NZ_WMEY01000002.1"/>
</dbReference>
<dbReference type="PANTHER" id="PTHR22550:SF9">
    <property type="entry name" value="STAGE V SPORULATION PROTEIN AF"/>
    <property type="match status" value="1"/>
</dbReference>
<proteinExistence type="inferred from homology"/>
<evidence type="ECO:0000313" key="4">
    <source>
        <dbReference type="EMBL" id="MYL63307.1"/>
    </source>
</evidence>
<feature type="transmembrane region" description="Helical" evidence="3">
    <location>
        <begin position="361"/>
        <end position="381"/>
    </location>
</feature>
<dbReference type="InterPro" id="IPR004995">
    <property type="entry name" value="Spore_Ger"/>
</dbReference>
<keyword evidence="3" id="KW-0812">Transmembrane</keyword>
<name>A0A845EXP5_9BACL</name>
<feature type="transmembrane region" description="Helical" evidence="3">
    <location>
        <begin position="387"/>
        <end position="404"/>
    </location>
</feature>
<keyword evidence="2 3" id="KW-0472">Membrane</keyword>
<evidence type="ECO:0000256" key="2">
    <source>
        <dbReference type="ARBA" id="ARBA00023136"/>
    </source>
</evidence>
<dbReference type="PIRSF" id="PIRSF005690">
    <property type="entry name" value="GerBA"/>
    <property type="match status" value="1"/>
</dbReference>
<gene>
    <name evidence="4" type="ORF">GLW07_08050</name>
</gene>
<sequence length="497" mass="56231">MTTKIDNKQKIFKKIKENEEFLKKSIGIGKSFDVGVRKLKILNKEIQFYYCTGLCDTSIIVEIMRELMEVDDHHRLTVKFEQVIHNHLPHQQVTEVETFDEVVDQVLSGLIAVFMEGEEIAYIIDVRKYPGRTPQEPDTEKVIRGSRDGFTENIIENTALTRRRIRDGRLRNEIFQVGERSKTDVCITYIQDVANPNLVKIIKKKLKEINIDGIPMADKTVEEFLVHQAGNPFPLVRYTERPDVAASHLLEGHVLIIVDTSPSVIITPTTFFHHVQHAEEYREAPLPGAFLRWVRFGGMLAALLLLPLWLLAVYEPQLLPKTIDFIGPNDETNVPIFIQIILAEVGIETLRMAAIHTPTPLSTAMGLIAAVLIGQIAIDVGLFVPEVILYVSIAAIGSYATPSYELSIANKLVRLLLLFLVFFFRVPGYMIGITAIILFLVALKPLNTPYLWPFIPFNPKAFIQVLIRVSVPLTKLRPSITEPQNETKQPDKPLAES</sequence>
<dbReference type="PANTHER" id="PTHR22550">
    <property type="entry name" value="SPORE GERMINATION PROTEIN"/>
    <property type="match status" value="1"/>
</dbReference>
<evidence type="ECO:0000313" key="5">
    <source>
        <dbReference type="Proteomes" id="UP000447833"/>
    </source>
</evidence>
<evidence type="ECO:0000256" key="3">
    <source>
        <dbReference type="SAM" id="Phobius"/>
    </source>
</evidence>
<organism evidence="4 5">
    <name type="scientific">Guptibacillus hwajinpoensis</name>
    <dbReference type="NCBI Taxonomy" id="208199"/>
    <lineage>
        <taxon>Bacteria</taxon>
        <taxon>Bacillati</taxon>
        <taxon>Bacillota</taxon>
        <taxon>Bacilli</taxon>
        <taxon>Bacillales</taxon>
        <taxon>Guptibacillaceae</taxon>
        <taxon>Guptibacillus</taxon>
    </lineage>
</organism>